<evidence type="ECO:0000256" key="1">
    <source>
        <dbReference type="SAM" id="MobiDB-lite"/>
    </source>
</evidence>
<dbReference type="Proteomes" id="UP000187185">
    <property type="component" value="Chromosome"/>
</dbReference>
<keyword evidence="4" id="KW-1185">Reference proteome</keyword>
<proteinExistence type="predicted"/>
<gene>
    <name evidence="3" type="ORF">BOH66_02540</name>
</gene>
<protein>
    <recommendedName>
        <fullName evidence="2">RamC N-terminal domain-containing protein</fullName>
    </recommendedName>
</protein>
<dbReference type="EMBL" id="CP018762">
    <property type="protein sequence ID" value="APZ33289.1"/>
    <property type="molecule type" value="Genomic_DNA"/>
</dbReference>
<accession>A0A1P8U5B6</accession>
<evidence type="ECO:0000313" key="4">
    <source>
        <dbReference type="Proteomes" id="UP000187185"/>
    </source>
</evidence>
<feature type="domain" description="RamC N-terminal" evidence="2">
    <location>
        <begin position="39"/>
        <end position="222"/>
    </location>
</feature>
<dbReference type="KEGG" id="maur:BOH66_02540"/>
<dbReference type="Pfam" id="PF25816">
    <property type="entry name" value="RamC_N"/>
    <property type="match status" value="1"/>
</dbReference>
<evidence type="ECO:0000259" key="2">
    <source>
        <dbReference type="Pfam" id="PF25816"/>
    </source>
</evidence>
<dbReference type="InterPro" id="IPR057929">
    <property type="entry name" value="RamC_N"/>
</dbReference>
<dbReference type="STRING" id="36805.BOH66_02540"/>
<sequence>MGSPVNQMHAAFAGADPVFYERPGQGGGESTGRFGPDSERDWSSWAQVTDDHWTHWHPLRRDLPEQGWKVHVSTVPAQAHDVLRRVSAYCHSSQLTFKHLRDEPTLGRAMSKDADRASAGKFIAIFPATDAELHDCLVDLETVLIGTVGPYVLSDVRWNESSLYLRYGGFRRLSVVKDGMPVPAIRDLRSGELVPDVRAPGFYVPPWAHITEFLRPQIRRRHDIAPPEGFPQILGVLHHSNAGGVYLAEVDETRVVLKEARPHSGWTPDGRDAVDRLFDERRTLASLSGAVNVPRPLGTFSSEGHHFLVLDHIEGTSLVEAVIHCNPAGGR</sequence>
<feature type="region of interest" description="Disordered" evidence="1">
    <location>
        <begin position="18"/>
        <end position="40"/>
    </location>
</feature>
<dbReference type="SUPFAM" id="SSF56112">
    <property type="entry name" value="Protein kinase-like (PK-like)"/>
    <property type="match status" value="1"/>
</dbReference>
<evidence type="ECO:0000313" key="3">
    <source>
        <dbReference type="EMBL" id="APZ33289.1"/>
    </source>
</evidence>
<dbReference type="AlphaFoldDB" id="A0A1P8U5B6"/>
<organism evidence="3 4">
    <name type="scientific">Microbacterium aurum</name>
    <dbReference type="NCBI Taxonomy" id="36805"/>
    <lineage>
        <taxon>Bacteria</taxon>
        <taxon>Bacillati</taxon>
        <taxon>Actinomycetota</taxon>
        <taxon>Actinomycetes</taxon>
        <taxon>Micrococcales</taxon>
        <taxon>Microbacteriaceae</taxon>
        <taxon>Microbacterium</taxon>
    </lineage>
</organism>
<name>A0A1P8U5B6_9MICO</name>
<dbReference type="InterPro" id="IPR011009">
    <property type="entry name" value="Kinase-like_dom_sf"/>
</dbReference>
<reference evidence="3 4" key="1">
    <citation type="submission" date="2016-12" db="EMBL/GenBank/DDBJ databases">
        <title>Complete genome sequence of Microbacterium aurum KACC 15219.</title>
        <authorList>
            <person name="Jung Y."/>
            <person name="Shin J.-H."/>
            <person name="Lee Y.-J."/>
            <person name="Yi H."/>
            <person name="Bahn Y.-S."/>
            <person name="Kim J.F."/>
            <person name="Lee D.-W."/>
        </authorList>
    </citation>
    <scope>NUCLEOTIDE SEQUENCE [LARGE SCALE GENOMIC DNA]</scope>
    <source>
        <strain evidence="3 4">KACC 15219</strain>
    </source>
</reference>